<dbReference type="PANTHER" id="PTHR34415">
    <property type="entry name" value="INTEGRASE CATALYTIC DOMAIN-CONTAINING PROTEIN"/>
    <property type="match status" value="1"/>
</dbReference>
<dbReference type="EMBL" id="CAJVQB010038893">
    <property type="protein sequence ID" value="CAG8826776.1"/>
    <property type="molecule type" value="Genomic_DNA"/>
</dbReference>
<gene>
    <name evidence="1" type="ORF">GMARGA_LOCUS29220</name>
</gene>
<keyword evidence="2" id="KW-1185">Reference proteome</keyword>
<evidence type="ECO:0000313" key="2">
    <source>
        <dbReference type="Proteomes" id="UP000789901"/>
    </source>
</evidence>
<proteinExistence type="predicted"/>
<accession>A0ABN7WDA8</accession>
<organism evidence="1 2">
    <name type="scientific">Gigaspora margarita</name>
    <dbReference type="NCBI Taxonomy" id="4874"/>
    <lineage>
        <taxon>Eukaryota</taxon>
        <taxon>Fungi</taxon>
        <taxon>Fungi incertae sedis</taxon>
        <taxon>Mucoromycota</taxon>
        <taxon>Glomeromycotina</taxon>
        <taxon>Glomeromycetes</taxon>
        <taxon>Diversisporales</taxon>
        <taxon>Gigasporaceae</taxon>
        <taxon>Gigaspora</taxon>
    </lineage>
</organism>
<feature type="non-terminal residue" evidence="1">
    <location>
        <position position="282"/>
    </location>
</feature>
<dbReference type="Proteomes" id="UP000789901">
    <property type="component" value="Unassembled WGS sequence"/>
</dbReference>
<sequence length="282" mass="33219">MASTNILFDFDNIDLELPFLQQQIDEFQITYQSNIELTSFDNQVEQDFYNQEEFNKLDISNSFILDELILEESISDESILNEEAQYKKLQTIICCKDKFLQNLISHEHAITNYQKFQNLNNNQKDMFLLGILSATVQQETTTNNQKCNRLANRYIFEEIEICNEAFLIIYGIGEKYWKNIQSHFIEQGIRKTSNFAISFETVLEIITFIINYANIHGLPSPDTLSIIFLPSSESYTSLYQLYKLSKEDQDQNIIHKTTFWCIWNKYIPEIKILSPRVIYVLN</sequence>
<comment type="caution">
    <text evidence="1">The sequence shown here is derived from an EMBL/GenBank/DDBJ whole genome shotgun (WGS) entry which is preliminary data.</text>
</comment>
<name>A0ABN7WDA8_GIGMA</name>
<dbReference type="PANTHER" id="PTHR34415:SF1">
    <property type="entry name" value="INTEGRASE CATALYTIC DOMAIN-CONTAINING PROTEIN"/>
    <property type="match status" value="1"/>
</dbReference>
<evidence type="ECO:0000313" key="1">
    <source>
        <dbReference type="EMBL" id="CAG8826776.1"/>
    </source>
</evidence>
<reference evidence="1 2" key="1">
    <citation type="submission" date="2021-06" db="EMBL/GenBank/DDBJ databases">
        <authorList>
            <person name="Kallberg Y."/>
            <person name="Tangrot J."/>
            <person name="Rosling A."/>
        </authorList>
    </citation>
    <scope>NUCLEOTIDE SEQUENCE [LARGE SCALE GENOMIC DNA]</scope>
    <source>
        <strain evidence="1 2">120-4 pot B 10/14</strain>
    </source>
</reference>
<protein>
    <submittedName>
        <fullName evidence="1">30186_t:CDS:1</fullName>
    </submittedName>
</protein>